<keyword evidence="5" id="KW-1185">Reference proteome</keyword>
<dbReference type="InterPro" id="IPR003594">
    <property type="entry name" value="HATPase_dom"/>
</dbReference>
<sequence>MLADHLDRRADLVLGVDVPTGFIHTVVAFFHRAHLRRPTKSNAHPYPYVTQDSRDNAGQGRDKRGTHSRKHCSRRTRTATLSDVNQETAGAEAPSPTLQFAALFSATRRGARLARLLAREQLRRWDRPYETAEHIVAELANNAVLHGHVPGRSFRLALKLTGTDTLRIEVTDARVDRSPPPHPRHPSLGEESGRGLLLVEALADRWGTDLWPPSCGPCKTVWAELDAPRPT</sequence>
<feature type="compositionally biased region" description="Basic residues" evidence="2">
    <location>
        <begin position="66"/>
        <end position="77"/>
    </location>
</feature>
<gene>
    <name evidence="4" type="ORF">GKQ77_30480</name>
</gene>
<evidence type="ECO:0000256" key="1">
    <source>
        <dbReference type="ARBA" id="ARBA00022527"/>
    </source>
</evidence>
<feature type="region of interest" description="Disordered" evidence="2">
    <location>
        <begin position="40"/>
        <end position="93"/>
    </location>
</feature>
<keyword evidence="1" id="KW-0418">Kinase</keyword>
<dbReference type="EMBL" id="WMBF01000636">
    <property type="protein sequence ID" value="MBW5425840.1"/>
    <property type="molecule type" value="Genomic_DNA"/>
</dbReference>
<organism evidence="4 5">
    <name type="scientific">Streptomyces anatolicus</name>
    <dbReference type="NCBI Taxonomy" id="2675858"/>
    <lineage>
        <taxon>Bacteria</taxon>
        <taxon>Bacillati</taxon>
        <taxon>Actinomycetota</taxon>
        <taxon>Actinomycetes</taxon>
        <taxon>Kitasatosporales</taxon>
        <taxon>Streptomycetaceae</taxon>
        <taxon>Streptomyces</taxon>
    </lineage>
</organism>
<feature type="domain" description="Histidine kinase/HSP90-like ATPase" evidence="3">
    <location>
        <begin position="104"/>
        <end position="205"/>
    </location>
</feature>
<feature type="compositionally biased region" description="Basic and acidic residues" evidence="2">
    <location>
        <begin position="52"/>
        <end position="65"/>
    </location>
</feature>
<evidence type="ECO:0000259" key="3">
    <source>
        <dbReference type="Pfam" id="PF13581"/>
    </source>
</evidence>
<evidence type="ECO:0000313" key="5">
    <source>
        <dbReference type="Proteomes" id="UP001197114"/>
    </source>
</evidence>
<dbReference type="CDD" id="cd16936">
    <property type="entry name" value="HATPase_RsbW-like"/>
    <property type="match status" value="1"/>
</dbReference>
<dbReference type="Pfam" id="PF13581">
    <property type="entry name" value="HATPase_c_2"/>
    <property type="match status" value="1"/>
</dbReference>
<dbReference type="InterPro" id="IPR050267">
    <property type="entry name" value="Anti-sigma-factor_SerPK"/>
</dbReference>
<keyword evidence="1" id="KW-0723">Serine/threonine-protein kinase</keyword>
<dbReference type="Proteomes" id="UP001197114">
    <property type="component" value="Unassembled WGS sequence"/>
</dbReference>
<evidence type="ECO:0000256" key="2">
    <source>
        <dbReference type="SAM" id="MobiDB-lite"/>
    </source>
</evidence>
<proteinExistence type="predicted"/>
<reference evidence="4 5" key="1">
    <citation type="submission" date="2019-11" db="EMBL/GenBank/DDBJ databases">
        <authorList>
            <person name="Ay H."/>
        </authorList>
    </citation>
    <scope>NUCLEOTIDE SEQUENCE [LARGE SCALE GENOMIC DNA]</scope>
    <source>
        <strain evidence="4 5">BG9H</strain>
    </source>
</reference>
<dbReference type="InterPro" id="IPR036890">
    <property type="entry name" value="HATPase_C_sf"/>
</dbReference>
<dbReference type="PANTHER" id="PTHR35526:SF3">
    <property type="entry name" value="ANTI-SIGMA-F FACTOR RSBW"/>
    <property type="match status" value="1"/>
</dbReference>
<evidence type="ECO:0000313" key="4">
    <source>
        <dbReference type="EMBL" id="MBW5425840.1"/>
    </source>
</evidence>
<accession>A0ABS6YWM0</accession>
<dbReference type="PANTHER" id="PTHR35526">
    <property type="entry name" value="ANTI-SIGMA-F FACTOR RSBW-RELATED"/>
    <property type="match status" value="1"/>
</dbReference>
<keyword evidence="1" id="KW-0808">Transferase</keyword>
<feature type="compositionally biased region" description="Polar residues" evidence="2">
    <location>
        <begin position="78"/>
        <end position="88"/>
    </location>
</feature>
<dbReference type="SUPFAM" id="SSF55874">
    <property type="entry name" value="ATPase domain of HSP90 chaperone/DNA topoisomerase II/histidine kinase"/>
    <property type="match status" value="1"/>
</dbReference>
<name>A0ABS6YWM0_9ACTN</name>
<comment type="caution">
    <text evidence="4">The sequence shown here is derived from an EMBL/GenBank/DDBJ whole genome shotgun (WGS) entry which is preliminary data.</text>
</comment>
<dbReference type="Gene3D" id="3.30.565.10">
    <property type="entry name" value="Histidine kinase-like ATPase, C-terminal domain"/>
    <property type="match status" value="1"/>
</dbReference>
<protein>
    <recommendedName>
        <fullName evidence="3">Histidine kinase/HSP90-like ATPase domain-containing protein</fullName>
    </recommendedName>
</protein>